<evidence type="ECO:0000313" key="3">
    <source>
        <dbReference type="EMBL" id="KAH1170153.1"/>
    </source>
</evidence>
<name>A0A9D3WZG0_9SAUR</name>
<feature type="region of interest" description="Disordered" evidence="1">
    <location>
        <begin position="1"/>
        <end position="111"/>
    </location>
</feature>
<organism evidence="3 4">
    <name type="scientific">Mauremys mutica</name>
    <name type="common">yellowpond turtle</name>
    <dbReference type="NCBI Taxonomy" id="74926"/>
    <lineage>
        <taxon>Eukaryota</taxon>
        <taxon>Metazoa</taxon>
        <taxon>Chordata</taxon>
        <taxon>Craniata</taxon>
        <taxon>Vertebrata</taxon>
        <taxon>Euteleostomi</taxon>
        <taxon>Archelosauria</taxon>
        <taxon>Testudinata</taxon>
        <taxon>Testudines</taxon>
        <taxon>Cryptodira</taxon>
        <taxon>Durocryptodira</taxon>
        <taxon>Testudinoidea</taxon>
        <taxon>Geoemydidae</taxon>
        <taxon>Geoemydinae</taxon>
        <taxon>Mauremys</taxon>
    </lineage>
</organism>
<keyword evidence="2" id="KW-0812">Transmembrane</keyword>
<reference evidence="3" key="1">
    <citation type="submission" date="2021-09" db="EMBL/GenBank/DDBJ databases">
        <title>The genome of Mauremys mutica provides insights into the evolution of semi-aquatic lifestyle.</title>
        <authorList>
            <person name="Gong S."/>
            <person name="Gao Y."/>
        </authorList>
    </citation>
    <scope>NUCLEOTIDE SEQUENCE</scope>
    <source>
        <strain evidence="3">MM-2020</strain>
        <tissue evidence="3">Muscle</tissue>
    </source>
</reference>
<comment type="caution">
    <text evidence="3">The sequence shown here is derived from an EMBL/GenBank/DDBJ whole genome shotgun (WGS) entry which is preliminary data.</text>
</comment>
<feature type="compositionally biased region" description="Basic and acidic residues" evidence="1">
    <location>
        <begin position="23"/>
        <end position="33"/>
    </location>
</feature>
<accession>A0A9D3WZG0</accession>
<gene>
    <name evidence="3" type="ORF">KIL84_001138</name>
</gene>
<proteinExistence type="predicted"/>
<feature type="compositionally biased region" description="Basic residues" evidence="1">
    <location>
        <begin position="13"/>
        <end position="22"/>
    </location>
</feature>
<feature type="transmembrane region" description="Helical" evidence="2">
    <location>
        <begin position="243"/>
        <end position="266"/>
    </location>
</feature>
<feature type="compositionally biased region" description="Low complexity" evidence="1">
    <location>
        <begin position="55"/>
        <end position="72"/>
    </location>
</feature>
<evidence type="ECO:0000313" key="4">
    <source>
        <dbReference type="Proteomes" id="UP000827986"/>
    </source>
</evidence>
<protein>
    <submittedName>
        <fullName evidence="3">Uncharacterized protein</fullName>
    </submittedName>
</protein>
<evidence type="ECO:0000256" key="1">
    <source>
        <dbReference type="SAM" id="MobiDB-lite"/>
    </source>
</evidence>
<dbReference type="EMBL" id="JAHDVG010000484">
    <property type="protein sequence ID" value="KAH1170153.1"/>
    <property type="molecule type" value="Genomic_DNA"/>
</dbReference>
<keyword evidence="2" id="KW-0472">Membrane</keyword>
<keyword evidence="2" id="KW-1133">Transmembrane helix</keyword>
<dbReference type="AlphaFoldDB" id="A0A9D3WZG0"/>
<sequence length="294" mass="32119">MRRLLPLPMGLKKVMRHRQRKQRSQELHSKSHQEPSTTPDAEEPPTSPEQEMGDSGTSTSSSAYSQGASSPSMGSDSPEAEGSLCAETPSAQVSWVEEEEEEEEDVSPEQDTIRVIQQQLQGRAESTLASSLGSACGSVGPESHTQFRFLGVSQELIENLPTVSEPSSIVSSSMTAGYNLRVTLTDSLTQGLCGRLDIKEMEDSSMCPGSVKSLPLLGFTIFLISLHLPRLDSDVFLPRTNPYQVALSVTLAGVFLLILLASYCFWKQHRGKDAQQAELKKKIHLLVSEMPESP</sequence>
<dbReference type="Proteomes" id="UP000827986">
    <property type="component" value="Unassembled WGS sequence"/>
</dbReference>
<evidence type="ECO:0000256" key="2">
    <source>
        <dbReference type="SAM" id="Phobius"/>
    </source>
</evidence>
<feature type="compositionally biased region" description="Acidic residues" evidence="1">
    <location>
        <begin position="96"/>
        <end position="108"/>
    </location>
</feature>
<keyword evidence="4" id="KW-1185">Reference proteome</keyword>